<feature type="compositionally biased region" description="Polar residues" evidence="1">
    <location>
        <begin position="360"/>
        <end position="388"/>
    </location>
</feature>
<dbReference type="OrthoDB" id="3539644at2759"/>
<feature type="domain" description="DUF4097" evidence="2">
    <location>
        <begin position="188"/>
        <end position="369"/>
    </location>
</feature>
<sequence length="388" mass="41218">METLISLPLSLGRERSLHIVQKQKSSGLFSTLQSFTSGFRSGNLHIQQVPAGAPAVLDVCADQQYSHQVTNEITDKRQSIVIHTASAEPVQIYLRWPKDAGLERLQVATADYHIKSDIEMPSIPGSVTHLSPADVDFVPARELFLASNSGGITGLFPSHDVLDVVTSSGSASLTLLPLFDKPCYESKVGIKSNSGTLSINGKLDAATSRVHFPSRDSTVSITTSSGSIRAVLGLTKSTGIKSNSGSQHITALLSDHSHDRRSDFATASNSGTQNITVVVAAQQDRTESSAGEKTDETGFVCKHKSNSGSVRIAYPDEWEGTVEAHSNSGSMSITGEGVETDKAHHRVTGVKGTPEHHTDVSTSSGSISVKFGNGSSSDTQQTIFGKMQ</sequence>
<keyword evidence="4" id="KW-1185">Reference proteome</keyword>
<dbReference type="Proteomes" id="UP000076881">
    <property type="component" value="Unassembled WGS sequence"/>
</dbReference>
<dbReference type="AlphaFoldDB" id="A0A168DV41"/>
<dbReference type="InterPro" id="IPR025164">
    <property type="entry name" value="Toastrack_DUF4097"/>
</dbReference>
<feature type="region of interest" description="Disordered" evidence="1">
    <location>
        <begin position="346"/>
        <end position="388"/>
    </location>
</feature>
<dbReference type="STRING" id="1081108.A0A168DV41"/>
<evidence type="ECO:0000259" key="2">
    <source>
        <dbReference type="Pfam" id="PF13349"/>
    </source>
</evidence>
<protein>
    <recommendedName>
        <fullName evidence="2">DUF4097 domain-containing protein</fullName>
    </recommendedName>
</protein>
<dbReference type="EMBL" id="AZHF01000007">
    <property type="protein sequence ID" value="OAA73045.1"/>
    <property type="molecule type" value="Genomic_DNA"/>
</dbReference>
<name>A0A168DV41_CORDF</name>
<gene>
    <name evidence="3" type="ORF">LEL_08829</name>
</gene>
<evidence type="ECO:0000313" key="3">
    <source>
        <dbReference type="EMBL" id="OAA73045.1"/>
    </source>
</evidence>
<proteinExistence type="predicted"/>
<reference evidence="3 4" key="1">
    <citation type="journal article" date="2016" name="Genome Biol. Evol.">
        <title>Divergent and convergent evolution of fungal pathogenicity.</title>
        <authorList>
            <person name="Shang Y."/>
            <person name="Xiao G."/>
            <person name="Zheng P."/>
            <person name="Cen K."/>
            <person name="Zhan S."/>
            <person name="Wang C."/>
        </authorList>
    </citation>
    <scope>NUCLEOTIDE SEQUENCE [LARGE SCALE GENOMIC DNA]</scope>
    <source>
        <strain evidence="3 4">RCEF 1005</strain>
    </source>
</reference>
<evidence type="ECO:0000256" key="1">
    <source>
        <dbReference type="SAM" id="MobiDB-lite"/>
    </source>
</evidence>
<comment type="caution">
    <text evidence="3">The sequence shown here is derived from an EMBL/GenBank/DDBJ whole genome shotgun (WGS) entry which is preliminary data.</text>
</comment>
<accession>A0A168DV41</accession>
<dbReference type="Pfam" id="PF13349">
    <property type="entry name" value="DUF4097"/>
    <property type="match status" value="1"/>
</dbReference>
<evidence type="ECO:0000313" key="4">
    <source>
        <dbReference type="Proteomes" id="UP000076881"/>
    </source>
</evidence>
<organism evidence="3 4">
    <name type="scientific">Akanthomyces lecanii RCEF 1005</name>
    <dbReference type="NCBI Taxonomy" id="1081108"/>
    <lineage>
        <taxon>Eukaryota</taxon>
        <taxon>Fungi</taxon>
        <taxon>Dikarya</taxon>
        <taxon>Ascomycota</taxon>
        <taxon>Pezizomycotina</taxon>
        <taxon>Sordariomycetes</taxon>
        <taxon>Hypocreomycetidae</taxon>
        <taxon>Hypocreales</taxon>
        <taxon>Cordycipitaceae</taxon>
        <taxon>Akanthomyces</taxon>
        <taxon>Cordyceps confragosa</taxon>
    </lineage>
</organism>